<dbReference type="InterPro" id="IPR004843">
    <property type="entry name" value="Calcineurin-like_PHP"/>
</dbReference>
<feature type="binding site" evidence="6">
    <location>
        <position position="84"/>
    </location>
    <ligand>
        <name>Fe cation</name>
        <dbReference type="ChEBI" id="CHEBI:24875"/>
        <label>2</label>
    </ligand>
</feature>
<evidence type="ECO:0000313" key="8">
    <source>
        <dbReference type="EMBL" id="ABZ71545.1"/>
    </source>
</evidence>
<feature type="binding site" evidence="6">
    <location>
        <position position="87"/>
    </location>
    <ligand>
        <name>Fe cation</name>
        <dbReference type="ChEBI" id="CHEBI:24875"/>
        <label>1</label>
    </ligand>
</feature>
<dbReference type="InterPro" id="IPR029052">
    <property type="entry name" value="Metallo-depent_PP-like"/>
</dbReference>
<feature type="domain" description="Calcineurin-like phosphoesterase" evidence="7">
    <location>
        <begin position="45"/>
        <end position="255"/>
    </location>
</feature>
<feature type="binding site" evidence="6">
    <location>
        <position position="252"/>
    </location>
    <ligand>
        <name>Fe cation</name>
        <dbReference type="ChEBI" id="CHEBI:24875"/>
        <label>2</label>
    </ligand>
</feature>
<comment type="catalytic activity">
    <reaction evidence="1 5">
        <text>a phosphate monoester + H2O = an alcohol + phosphate</text>
        <dbReference type="Rhea" id="RHEA:15017"/>
        <dbReference type="ChEBI" id="CHEBI:15377"/>
        <dbReference type="ChEBI" id="CHEBI:30879"/>
        <dbReference type="ChEBI" id="CHEBI:43474"/>
        <dbReference type="ChEBI" id="CHEBI:67140"/>
        <dbReference type="EC" id="3.1.3.2"/>
    </reaction>
</comment>
<feature type="binding site" evidence="6">
    <location>
        <position position="122"/>
    </location>
    <ligand>
        <name>Fe cation</name>
        <dbReference type="ChEBI" id="CHEBI:24875"/>
        <label>2</label>
    </ligand>
</feature>
<comment type="cofactor">
    <cofactor evidence="6">
        <name>Fe cation</name>
        <dbReference type="ChEBI" id="CHEBI:24875"/>
    </cofactor>
    <text evidence="6">Binds 2 iron ions per subunit.</text>
</comment>
<dbReference type="Pfam" id="PF00149">
    <property type="entry name" value="Metallophos"/>
    <property type="match status" value="1"/>
</dbReference>
<dbReference type="AlphaFoldDB" id="B0SVS7"/>
<dbReference type="InterPro" id="IPR024927">
    <property type="entry name" value="Acid_PPase"/>
</dbReference>
<feature type="binding site" evidence="6">
    <location>
        <position position="84"/>
    </location>
    <ligand>
        <name>Fe cation</name>
        <dbReference type="ChEBI" id="CHEBI:24875"/>
        <label>1</label>
    </ligand>
</feature>
<feature type="binding site" evidence="6">
    <location>
        <position position="218"/>
    </location>
    <ligand>
        <name>Fe cation</name>
        <dbReference type="ChEBI" id="CHEBI:24875"/>
        <label>2</label>
    </ligand>
</feature>
<evidence type="ECO:0000256" key="3">
    <source>
        <dbReference type="ARBA" id="ARBA00022729"/>
    </source>
</evidence>
<dbReference type="STRING" id="366602.Caul_2418"/>
<proteinExistence type="predicted"/>
<keyword evidence="4 5" id="KW-0378">Hydrolase</keyword>
<dbReference type="EMBL" id="CP000927">
    <property type="protein sequence ID" value="ABZ71545.1"/>
    <property type="molecule type" value="Genomic_DNA"/>
</dbReference>
<keyword evidence="3" id="KW-0732">Signal</keyword>
<evidence type="ECO:0000256" key="4">
    <source>
        <dbReference type="ARBA" id="ARBA00022801"/>
    </source>
</evidence>
<evidence type="ECO:0000256" key="5">
    <source>
        <dbReference type="PIRNR" id="PIRNR000898"/>
    </source>
</evidence>
<evidence type="ECO:0000256" key="2">
    <source>
        <dbReference type="ARBA" id="ARBA00012646"/>
    </source>
</evidence>
<evidence type="ECO:0000256" key="6">
    <source>
        <dbReference type="PIRSR" id="PIRSR000898-1"/>
    </source>
</evidence>
<feature type="binding site" evidence="6">
    <location>
        <position position="51"/>
    </location>
    <ligand>
        <name>Fe cation</name>
        <dbReference type="ChEBI" id="CHEBI:24875"/>
        <label>1</label>
    </ligand>
</feature>
<dbReference type="OrthoDB" id="9809781at2"/>
<dbReference type="EC" id="3.1.3.2" evidence="2 5"/>
<dbReference type="Gene3D" id="3.60.21.10">
    <property type="match status" value="1"/>
</dbReference>
<gene>
    <name evidence="8" type="ordered locus">Caul_2418</name>
</gene>
<sequence length="325" mass="35807" precursor="true">MTCSSRPAGLAPLSPVHRRRLLQGLAASALWPAGAFASSGDEAINFVAVGDWGRKGQRSQRVVAEAMGAAAAEIGSRFVLSAGDNFYPAGVRSVVDPHWRRSFEDVYTAPALQTPWYAALGNHDYRGVAQAQVDYTRLSARWRMPNRYYKVSGEALGANLLDLFVIDTPPLVDRGNYDEMLQQLAHGHLEAHDGDRQIAWLEDELRRSTAPWKIVVGHHPIYSGDHGDSAELVAQVAPLLEAHGVQVYINGHDHNLQHIRRGRVDYVCSGAGADAAGSVVPVEGTRYCLSRPGFVMFGLDRDALRLEFRDLTGRTLYQARRQRVD</sequence>
<reference evidence="8" key="1">
    <citation type="submission" date="2008-01" db="EMBL/GenBank/DDBJ databases">
        <title>Complete sequence of chromosome of Caulobacter sp. K31.</title>
        <authorList>
            <consortium name="US DOE Joint Genome Institute"/>
            <person name="Copeland A."/>
            <person name="Lucas S."/>
            <person name="Lapidus A."/>
            <person name="Barry K."/>
            <person name="Glavina del Rio T."/>
            <person name="Dalin E."/>
            <person name="Tice H."/>
            <person name="Pitluck S."/>
            <person name="Bruce D."/>
            <person name="Goodwin L."/>
            <person name="Thompson L.S."/>
            <person name="Brettin T."/>
            <person name="Detter J.C."/>
            <person name="Han C."/>
            <person name="Schmutz J."/>
            <person name="Larimer F."/>
            <person name="Land M."/>
            <person name="Hauser L."/>
            <person name="Kyrpides N."/>
            <person name="Kim E."/>
            <person name="Stephens C."/>
            <person name="Richardson P."/>
        </authorList>
    </citation>
    <scope>NUCLEOTIDE SEQUENCE [LARGE SCALE GENOMIC DNA]</scope>
    <source>
        <strain evidence="8">K31</strain>
    </source>
</reference>
<dbReference type="PIRSF" id="PIRSF000898">
    <property type="entry name" value="Acid_Ptase_5"/>
    <property type="match status" value="1"/>
</dbReference>
<dbReference type="InterPro" id="IPR051558">
    <property type="entry name" value="Metallophosphoesterase_PAP"/>
</dbReference>
<dbReference type="HOGENOM" id="CLU_043332_1_1_5"/>
<feature type="binding site" evidence="6">
    <location>
        <position position="254"/>
    </location>
    <ligand>
        <name>Fe cation</name>
        <dbReference type="ChEBI" id="CHEBI:24875"/>
        <label>1</label>
    </ligand>
</feature>
<dbReference type="PANTHER" id="PTHR10161:SF14">
    <property type="entry name" value="TARTRATE-RESISTANT ACID PHOSPHATASE TYPE 5"/>
    <property type="match status" value="1"/>
</dbReference>
<dbReference type="eggNOG" id="COG1409">
    <property type="taxonomic scope" value="Bacteria"/>
</dbReference>
<protein>
    <recommendedName>
        <fullName evidence="2 5">acid phosphatase</fullName>
        <ecNumber evidence="2 5">3.1.3.2</ecNumber>
    </recommendedName>
</protein>
<keyword evidence="6" id="KW-0479">Metal-binding</keyword>
<dbReference type="CDD" id="cd07378">
    <property type="entry name" value="MPP_ACP5"/>
    <property type="match status" value="1"/>
</dbReference>
<dbReference type="GO" id="GO:0003993">
    <property type="term" value="F:acid phosphatase activity"/>
    <property type="evidence" value="ECO:0007669"/>
    <property type="project" value="UniProtKB-UniRule"/>
</dbReference>
<evidence type="ECO:0000256" key="1">
    <source>
        <dbReference type="ARBA" id="ARBA00000032"/>
    </source>
</evidence>
<dbReference type="KEGG" id="cak:Caul_2418"/>
<dbReference type="PANTHER" id="PTHR10161">
    <property type="entry name" value="TARTRATE-RESISTANT ACID PHOSPHATASE TYPE 5"/>
    <property type="match status" value="1"/>
</dbReference>
<dbReference type="GO" id="GO:0046872">
    <property type="term" value="F:metal ion binding"/>
    <property type="evidence" value="ECO:0007669"/>
    <property type="project" value="UniProtKB-KW"/>
</dbReference>
<name>B0SVS7_CAUSK</name>
<evidence type="ECO:0000259" key="7">
    <source>
        <dbReference type="Pfam" id="PF00149"/>
    </source>
</evidence>
<keyword evidence="5 6" id="KW-0408">Iron</keyword>
<accession>B0SVS7</accession>
<dbReference type="SUPFAM" id="SSF56300">
    <property type="entry name" value="Metallo-dependent phosphatases"/>
    <property type="match status" value="1"/>
</dbReference>
<organism evidence="8">
    <name type="scientific">Caulobacter sp. (strain K31)</name>
    <dbReference type="NCBI Taxonomy" id="366602"/>
    <lineage>
        <taxon>Bacteria</taxon>
        <taxon>Pseudomonadati</taxon>
        <taxon>Pseudomonadota</taxon>
        <taxon>Alphaproteobacteria</taxon>
        <taxon>Caulobacterales</taxon>
        <taxon>Caulobacteraceae</taxon>
        <taxon>Caulobacter</taxon>
    </lineage>
</organism>